<comment type="caution">
    <text evidence="1">The sequence shown here is derived from an EMBL/GenBank/DDBJ whole genome shotgun (WGS) entry which is preliminary data.</text>
</comment>
<reference evidence="1 2" key="1">
    <citation type="submission" date="2019-10" db="EMBL/GenBank/DDBJ databases">
        <authorList>
            <person name="Palmer J.M."/>
        </authorList>
    </citation>
    <scope>NUCLEOTIDE SEQUENCE [LARGE SCALE GENOMIC DNA]</scope>
    <source>
        <strain evidence="1 2">TWF718</strain>
    </source>
</reference>
<evidence type="ECO:0000313" key="1">
    <source>
        <dbReference type="EMBL" id="KAK6357588.1"/>
    </source>
</evidence>
<keyword evidence="2" id="KW-1185">Reference proteome</keyword>
<sequence>MPRYACHHALRLLTPSKIRILDTHHHFHTTHLAATHRIWDPSYPTFLSVTHTQDECSELGGGLDAHASHSGGDGGMNISYEEQKEWREKLMGKRLINGDSRGEDTVFNVQSLPAGQDPKGPTCTRIIGPLKGTFFDTVDSRLTIHVDENDIVWDVYFG</sequence>
<dbReference type="Proteomes" id="UP001313282">
    <property type="component" value="Unassembled WGS sequence"/>
</dbReference>
<evidence type="ECO:0000313" key="2">
    <source>
        <dbReference type="Proteomes" id="UP001313282"/>
    </source>
</evidence>
<dbReference type="EMBL" id="JAVHNR010000001">
    <property type="protein sequence ID" value="KAK6357588.1"/>
    <property type="molecule type" value="Genomic_DNA"/>
</dbReference>
<gene>
    <name evidence="1" type="ORF">TWF718_001896</name>
</gene>
<organism evidence="1 2">
    <name type="scientific">Orbilia javanica</name>
    <dbReference type="NCBI Taxonomy" id="47235"/>
    <lineage>
        <taxon>Eukaryota</taxon>
        <taxon>Fungi</taxon>
        <taxon>Dikarya</taxon>
        <taxon>Ascomycota</taxon>
        <taxon>Pezizomycotina</taxon>
        <taxon>Orbiliomycetes</taxon>
        <taxon>Orbiliales</taxon>
        <taxon>Orbiliaceae</taxon>
        <taxon>Orbilia</taxon>
    </lineage>
</organism>
<protein>
    <submittedName>
        <fullName evidence="1">Uncharacterized protein</fullName>
    </submittedName>
</protein>
<accession>A0AAN8N202</accession>
<name>A0AAN8N202_9PEZI</name>
<dbReference type="AlphaFoldDB" id="A0AAN8N202"/>
<proteinExistence type="predicted"/>